<keyword evidence="1" id="KW-0472">Membrane</keyword>
<keyword evidence="1" id="KW-0812">Transmembrane</keyword>
<accession>A0AAW1MJY0</accession>
<feature type="transmembrane region" description="Helical" evidence="1">
    <location>
        <begin position="39"/>
        <end position="62"/>
    </location>
</feature>
<sequence length="418" mass="47159">MLSVLCLLGAPLIAVFGNHLAHRSISTQLSSWWLIAGSLSFNIFIACLTVLVLLFCLIYNITVKKIRLIRTKYDKEAAILKCRTKLLHRSAYVFYSTTLMIFSSIAYINFPKLILCHYLFCSISILLGFVILLCYTLYSEISLRRLTFARIKGANDKKCTTESTSDPLKFYTMQTPETDNDSAPSYQSTYFCKNGTAETHFTNETMCKHKVSEISSPTFKTYASAKFSQARLDCLEYGANVQQFTTISPSVHYEMEYIPSPDILATEKYTELDLVASSMQKPQISSCSPKKTKLTSPPPPKITIVTVSSEVDSDSERHQPDGEEKIGASELSAEIKDKPIAKIDDKLDEMMNQISHDLDYLLNDRDNEVEIQPSLPVTQTLRRLSKPQICVFEQIAEETEDEDVKVPEAITDVSRTEC</sequence>
<evidence type="ECO:0000256" key="1">
    <source>
        <dbReference type="SAM" id="Phobius"/>
    </source>
</evidence>
<evidence type="ECO:0000313" key="2">
    <source>
        <dbReference type="EMBL" id="KAK9746464.1"/>
    </source>
</evidence>
<reference evidence="2 3" key="1">
    <citation type="journal article" date="2024" name="BMC Genomics">
        <title>De novo assembly and annotation of Popillia japonica's genome with initial clues to its potential as an invasive pest.</title>
        <authorList>
            <person name="Cucini C."/>
            <person name="Boschi S."/>
            <person name="Funari R."/>
            <person name="Cardaioli E."/>
            <person name="Iannotti N."/>
            <person name="Marturano G."/>
            <person name="Paoli F."/>
            <person name="Bruttini M."/>
            <person name="Carapelli A."/>
            <person name="Frati F."/>
            <person name="Nardi F."/>
        </authorList>
    </citation>
    <scope>NUCLEOTIDE SEQUENCE [LARGE SCALE GENOMIC DNA]</scope>
    <source>
        <strain evidence="2">DMR45628</strain>
    </source>
</reference>
<feature type="transmembrane region" description="Helical" evidence="1">
    <location>
        <begin position="116"/>
        <end position="138"/>
    </location>
</feature>
<name>A0AAW1MJY0_POPJA</name>
<evidence type="ECO:0000313" key="3">
    <source>
        <dbReference type="Proteomes" id="UP001458880"/>
    </source>
</evidence>
<gene>
    <name evidence="2" type="ORF">QE152_g6103</name>
</gene>
<dbReference type="AlphaFoldDB" id="A0AAW1MJY0"/>
<comment type="caution">
    <text evidence="2">The sequence shown here is derived from an EMBL/GenBank/DDBJ whole genome shotgun (WGS) entry which is preliminary data.</text>
</comment>
<feature type="transmembrane region" description="Helical" evidence="1">
    <location>
        <begin position="91"/>
        <end position="110"/>
    </location>
</feature>
<proteinExistence type="predicted"/>
<dbReference type="Proteomes" id="UP001458880">
    <property type="component" value="Unassembled WGS sequence"/>
</dbReference>
<keyword evidence="3" id="KW-1185">Reference proteome</keyword>
<organism evidence="2 3">
    <name type="scientific">Popillia japonica</name>
    <name type="common">Japanese beetle</name>
    <dbReference type="NCBI Taxonomy" id="7064"/>
    <lineage>
        <taxon>Eukaryota</taxon>
        <taxon>Metazoa</taxon>
        <taxon>Ecdysozoa</taxon>
        <taxon>Arthropoda</taxon>
        <taxon>Hexapoda</taxon>
        <taxon>Insecta</taxon>
        <taxon>Pterygota</taxon>
        <taxon>Neoptera</taxon>
        <taxon>Endopterygota</taxon>
        <taxon>Coleoptera</taxon>
        <taxon>Polyphaga</taxon>
        <taxon>Scarabaeiformia</taxon>
        <taxon>Scarabaeidae</taxon>
        <taxon>Rutelinae</taxon>
        <taxon>Popillia</taxon>
    </lineage>
</organism>
<protein>
    <submittedName>
        <fullName evidence="2">Uncharacterized protein</fullName>
    </submittedName>
</protein>
<dbReference type="EMBL" id="JASPKY010000039">
    <property type="protein sequence ID" value="KAK9746464.1"/>
    <property type="molecule type" value="Genomic_DNA"/>
</dbReference>
<keyword evidence="1" id="KW-1133">Transmembrane helix</keyword>